<dbReference type="AlphaFoldDB" id="A0A7Z7AXX2"/>
<dbReference type="OrthoDB" id="148272at2157"/>
<evidence type="ECO:0000313" key="3">
    <source>
        <dbReference type="EMBL" id="SDF96669.1"/>
    </source>
</evidence>
<feature type="transmembrane region" description="Helical" evidence="1">
    <location>
        <begin position="260"/>
        <end position="285"/>
    </location>
</feature>
<evidence type="ECO:0000313" key="4">
    <source>
        <dbReference type="Proteomes" id="UP000199259"/>
    </source>
</evidence>
<evidence type="ECO:0000259" key="2">
    <source>
        <dbReference type="Pfam" id="PF26514"/>
    </source>
</evidence>
<dbReference type="EMBL" id="FNCA01000005">
    <property type="protein sequence ID" value="SDF96669.1"/>
    <property type="molecule type" value="Genomic_DNA"/>
</dbReference>
<keyword evidence="1" id="KW-0472">Membrane</keyword>
<feature type="transmembrane region" description="Helical" evidence="1">
    <location>
        <begin position="334"/>
        <end position="359"/>
    </location>
</feature>
<dbReference type="RefSeq" id="WP_091710169.1">
    <property type="nucleotide sequence ID" value="NZ_FNCA01000005.1"/>
</dbReference>
<keyword evidence="4" id="KW-1185">Reference proteome</keyword>
<feature type="transmembrane region" description="Helical" evidence="1">
    <location>
        <begin position="227"/>
        <end position="248"/>
    </location>
</feature>
<keyword evidence="1" id="KW-1133">Transmembrane helix</keyword>
<feature type="domain" description="DUF8173" evidence="2">
    <location>
        <begin position="220"/>
        <end position="364"/>
    </location>
</feature>
<dbReference type="Pfam" id="PF26514">
    <property type="entry name" value="DUF8173"/>
    <property type="match status" value="1"/>
</dbReference>
<accession>A0A7Z7AXX2</accession>
<comment type="caution">
    <text evidence="3">The sequence shown here is derived from an EMBL/GenBank/DDBJ whole genome shotgun (WGS) entry which is preliminary data.</text>
</comment>
<proteinExistence type="predicted"/>
<sequence length="368" mass="38571">MRTGLQALCKIMLLVVTFMLLIHTAAAYTTIESGDTVVIDKVINDDVIVAGGNVIIDGTVNGDVIVAGGTVEMNGNIEQDLIVAAGDVTISGTVGDDVRVASGTLTIGGSVQDDVISFTGETILTDTGNIGGDLSAGSGKITIQGDVVGNVEASAEEINIQGNIGGNAELNAEKIAISPDASIAGNLEYRSRSETKIDEGIVGNNVHYYEMDYHEDGGIVSSLIRGLISYLALVLIGLIGLAIWPEYMENIAVKTSESPGMAFLTGLLVLIVAGILAFLLFVTIIGIPLGLILMITIFVMLYVARIFASIWIGRHLLSKMGKSSRAMNEMAFGLLVLLLVSAIPIIGGLVYLVATLIPIGNIYMTARN</sequence>
<dbReference type="Proteomes" id="UP000199259">
    <property type="component" value="Unassembled WGS sequence"/>
</dbReference>
<feature type="transmembrane region" description="Helical" evidence="1">
    <location>
        <begin position="291"/>
        <end position="313"/>
    </location>
</feature>
<evidence type="ECO:0000256" key="1">
    <source>
        <dbReference type="SAM" id="Phobius"/>
    </source>
</evidence>
<reference evidence="3 4" key="1">
    <citation type="submission" date="2016-10" db="EMBL/GenBank/DDBJ databases">
        <authorList>
            <person name="Varghese N."/>
            <person name="Submissions S."/>
        </authorList>
    </citation>
    <scope>NUCLEOTIDE SEQUENCE [LARGE SCALE GENOMIC DNA]</scope>
    <source>
        <strain evidence="3 4">PL 12/M</strain>
    </source>
</reference>
<protein>
    <submittedName>
        <fullName evidence="3">Polymer-forming protein</fullName>
    </submittedName>
</protein>
<dbReference type="InterPro" id="IPR058486">
    <property type="entry name" value="DUF8173"/>
</dbReference>
<keyword evidence="1" id="KW-0812">Transmembrane</keyword>
<name>A0A7Z7AXX2_9EURY</name>
<organism evidence="3 4">
    <name type="scientific">Methanolobus vulcani</name>
    <dbReference type="NCBI Taxonomy" id="38026"/>
    <lineage>
        <taxon>Archaea</taxon>
        <taxon>Methanobacteriati</taxon>
        <taxon>Methanobacteriota</taxon>
        <taxon>Stenosarchaea group</taxon>
        <taxon>Methanomicrobia</taxon>
        <taxon>Methanosarcinales</taxon>
        <taxon>Methanosarcinaceae</taxon>
        <taxon>Methanolobus</taxon>
    </lineage>
</organism>
<gene>
    <name evidence="3" type="ORF">SAMN04488589_1851</name>
</gene>